<evidence type="ECO:0000256" key="7">
    <source>
        <dbReference type="RuleBase" id="RU000418"/>
    </source>
</evidence>
<dbReference type="EMBL" id="JACPHQ010000013">
    <property type="protein sequence ID" value="MBI2465808.1"/>
    <property type="molecule type" value="Genomic_DNA"/>
</dbReference>
<dbReference type="FunFam" id="3.50.7.10:FF:000001">
    <property type="entry name" value="60 kDa chaperonin"/>
    <property type="match status" value="1"/>
</dbReference>
<dbReference type="InterPro" id="IPR027409">
    <property type="entry name" value="GroEL-like_apical_dom_sf"/>
</dbReference>
<dbReference type="GO" id="GO:0016853">
    <property type="term" value="F:isomerase activity"/>
    <property type="evidence" value="ECO:0007669"/>
    <property type="project" value="UniProtKB-KW"/>
</dbReference>
<evidence type="ECO:0000256" key="4">
    <source>
        <dbReference type="ARBA" id="ARBA00023186"/>
    </source>
</evidence>
<keyword evidence="3 6" id="KW-0067">ATP-binding</keyword>
<comment type="similarity">
    <text evidence="1 6 7">Belongs to the chaperonin (HSP60) family.</text>
</comment>
<dbReference type="HAMAP" id="MF_00600">
    <property type="entry name" value="CH60"/>
    <property type="match status" value="1"/>
</dbReference>
<comment type="caution">
    <text evidence="10">The sequence shown here is derived from an EMBL/GenBank/DDBJ whole genome shotgun (WGS) entry which is preliminary data.</text>
</comment>
<dbReference type="NCBIfam" id="TIGR02348">
    <property type="entry name" value="GroEL"/>
    <property type="match status" value="1"/>
</dbReference>
<accession>A0A931YDA0</accession>
<dbReference type="NCBIfam" id="NF009488">
    <property type="entry name" value="PRK12850.1"/>
    <property type="match status" value="1"/>
</dbReference>
<keyword evidence="2 6" id="KW-0547">Nucleotide-binding</keyword>
<comment type="subunit">
    <text evidence="6 8">Forms a cylinder of 14 subunits composed of two heptameric rings stacked back-to-back. Interacts with the co-chaperonin GroES.</text>
</comment>
<dbReference type="AlphaFoldDB" id="A0A931YDA0"/>
<keyword evidence="6" id="KW-0963">Cytoplasm</keyword>
<evidence type="ECO:0000256" key="6">
    <source>
        <dbReference type="HAMAP-Rule" id="MF_00600"/>
    </source>
</evidence>
<dbReference type="PANTHER" id="PTHR45633">
    <property type="entry name" value="60 KDA HEAT SHOCK PROTEIN, MITOCHONDRIAL"/>
    <property type="match status" value="1"/>
</dbReference>
<dbReference type="InterPro" id="IPR027410">
    <property type="entry name" value="TCP-1-like_intermed_sf"/>
</dbReference>
<dbReference type="InterPro" id="IPR002423">
    <property type="entry name" value="Cpn60/GroEL/TCP-1"/>
</dbReference>
<dbReference type="NCBIfam" id="NF000592">
    <property type="entry name" value="PRK00013.1"/>
    <property type="match status" value="1"/>
</dbReference>
<dbReference type="GO" id="GO:0005737">
    <property type="term" value="C:cytoplasm"/>
    <property type="evidence" value="ECO:0007669"/>
    <property type="project" value="UniProtKB-SubCell"/>
</dbReference>
<organism evidence="10 11">
    <name type="scientific">Candidatus Sungiibacteriota bacterium</name>
    <dbReference type="NCBI Taxonomy" id="2750080"/>
    <lineage>
        <taxon>Bacteria</taxon>
        <taxon>Candidatus Sungiibacteriota</taxon>
    </lineage>
</organism>
<dbReference type="InterPro" id="IPR018370">
    <property type="entry name" value="Chaperonin_Cpn60_CS"/>
</dbReference>
<dbReference type="InterPro" id="IPR001844">
    <property type="entry name" value="Cpn60/GroEL"/>
</dbReference>
<dbReference type="GO" id="GO:0140662">
    <property type="term" value="F:ATP-dependent protein folding chaperone"/>
    <property type="evidence" value="ECO:0007669"/>
    <property type="project" value="InterPro"/>
</dbReference>
<protein>
    <recommendedName>
        <fullName evidence="6">Chaperonin GroEL</fullName>
        <ecNumber evidence="6">5.6.1.7</ecNumber>
    </recommendedName>
    <alternativeName>
        <fullName evidence="6">60 kDa chaperonin</fullName>
    </alternativeName>
    <alternativeName>
        <fullName evidence="6">Chaperonin-60</fullName>
        <shortName evidence="6">Cpn60</shortName>
    </alternativeName>
</protein>
<dbReference type="SUPFAM" id="SSF54849">
    <property type="entry name" value="GroEL-intermediate domain like"/>
    <property type="match status" value="1"/>
</dbReference>
<dbReference type="SUPFAM" id="SSF48592">
    <property type="entry name" value="GroEL equatorial domain-like"/>
    <property type="match status" value="1"/>
</dbReference>
<reference evidence="10" key="1">
    <citation type="submission" date="2020-07" db="EMBL/GenBank/DDBJ databases">
        <title>Huge and variable diversity of episymbiotic CPR bacteria and DPANN archaea in groundwater ecosystems.</title>
        <authorList>
            <person name="He C.Y."/>
            <person name="Keren R."/>
            <person name="Whittaker M."/>
            <person name="Farag I.F."/>
            <person name="Doudna J."/>
            <person name="Cate J.H.D."/>
            <person name="Banfield J.F."/>
        </authorList>
    </citation>
    <scope>NUCLEOTIDE SEQUENCE</scope>
    <source>
        <strain evidence="10">NC_groundwater_418_Ag_B-0.1um_45_10</strain>
    </source>
</reference>
<dbReference type="GO" id="GO:0005524">
    <property type="term" value="F:ATP binding"/>
    <property type="evidence" value="ECO:0007669"/>
    <property type="project" value="UniProtKB-UniRule"/>
</dbReference>
<feature type="binding site" evidence="6">
    <location>
        <position position="501"/>
    </location>
    <ligand>
        <name>ATP</name>
        <dbReference type="ChEBI" id="CHEBI:30616"/>
    </ligand>
</feature>
<dbReference type="NCBIfam" id="NF009489">
    <property type="entry name" value="PRK12851.1"/>
    <property type="match status" value="1"/>
</dbReference>
<proteinExistence type="inferred from homology"/>
<feature type="binding site" evidence="6">
    <location>
        <begin position="86"/>
        <end position="90"/>
    </location>
    <ligand>
        <name>ATP</name>
        <dbReference type="ChEBI" id="CHEBI:30616"/>
    </ligand>
</feature>
<evidence type="ECO:0000256" key="1">
    <source>
        <dbReference type="ARBA" id="ARBA00006607"/>
    </source>
</evidence>
<dbReference type="Proteomes" id="UP000709672">
    <property type="component" value="Unassembled WGS sequence"/>
</dbReference>
<comment type="subcellular location">
    <subcellularLocation>
        <location evidence="6">Cytoplasm</location>
    </subcellularLocation>
</comment>
<comment type="caution">
    <text evidence="6">Lacks conserved residue(s) required for the propagation of feature annotation.</text>
</comment>
<dbReference type="Pfam" id="PF00118">
    <property type="entry name" value="Cpn60_TCP1"/>
    <property type="match status" value="1"/>
</dbReference>
<evidence type="ECO:0000256" key="9">
    <source>
        <dbReference type="SAM" id="Coils"/>
    </source>
</evidence>
<dbReference type="InterPro" id="IPR027413">
    <property type="entry name" value="GROEL-like_equatorial_sf"/>
</dbReference>
<dbReference type="PRINTS" id="PR00298">
    <property type="entry name" value="CHAPERONIN60"/>
</dbReference>
<sequence length="547" mass="58466">MAKQILLNESARTAIRRGMDKLAEAVRMTLGPRGRAVIIEKSYGAPQVTFDGVTVAKEIELQDKYENLGAEFIKQAADKTNTKVGDGTTTAVVLAQAMIKAGEESIRKGGFNVIQLAGELKEASEAVIKNLETQRELLSDSKKIQEVATLSAKDATIGKLIAEVVDEVGKDGVISVEDSNTIGSSHEIVEGLQFDRGYISQYMVTNAERMESVYENPLILITDKKLSALSEVLPLLEKLAKGGKKNLVIIADDVEGESLATLVVNKIRGTFNALAIKAPGFGDRRKEMLEDIAILTGGEVVSEEKGLKLDAVDINVLGEARRVISTKENTTIIGGAGNKAAIEKRIKQIKAQIAESTSEFDKEKLEERLGKLSGGVAIIKVGAPTESAQKELKQRVEDAVAATKAAMEEGIVPGGGMALFNIILKKEGVNKNISPVALAAAKIMQKALRAPVEAIIENSGESVDEKVAELIAVKSKPNSNWIGFNAITNTIGNLKDYGIVDPLKVTKTAFINAISVAANYLTVGAAVTDIPEKKETPAMPQGGMEDY</sequence>
<feature type="coiled-coil region" evidence="9">
    <location>
        <begin position="339"/>
        <end position="366"/>
    </location>
</feature>
<keyword evidence="9" id="KW-0175">Coiled coil</keyword>
<dbReference type="EC" id="5.6.1.7" evidence="6"/>
<dbReference type="CDD" id="cd03344">
    <property type="entry name" value="GroEL"/>
    <property type="match status" value="1"/>
</dbReference>
<dbReference type="Gene3D" id="3.50.7.10">
    <property type="entry name" value="GroEL"/>
    <property type="match status" value="1"/>
</dbReference>
<dbReference type="PROSITE" id="PS00296">
    <property type="entry name" value="CHAPERONINS_CPN60"/>
    <property type="match status" value="1"/>
</dbReference>
<comment type="function">
    <text evidence="6 8">Together with its co-chaperonin GroES, plays an essential role in assisting protein folding. The GroEL-GroES system forms a nano-cage that allows encapsulation of the non-native substrate proteins and provides a physical environment optimized to promote and accelerate protein folding.</text>
</comment>
<dbReference type="GO" id="GO:0051082">
    <property type="term" value="F:unfolded protein binding"/>
    <property type="evidence" value="ECO:0007669"/>
    <property type="project" value="UniProtKB-UniRule"/>
</dbReference>
<dbReference type="Gene3D" id="3.30.260.10">
    <property type="entry name" value="TCP-1-like chaperonin intermediate domain"/>
    <property type="match status" value="1"/>
</dbReference>
<dbReference type="SUPFAM" id="SSF52029">
    <property type="entry name" value="GroEL apical domain-like"/>
    <property type="match status" value="1"/>
</dbReference>
<gene>
    <name evidence="6 10" type="primary">groL</name>
    <name evidence="6" type="synonym">groEL</name>
    <name evidence="10" type="ORF">HYV66_01090</name>
</gene>
<evidence type="ECO:0000256" key="5">
    <source>
        <dbReference type="ARBA" id="ARBA00023235"/>
    </source>
</evidence>
<evidence type="ECO:0000256" key="2">
    <source>
        <dbReference type="ARBA" id="ARBA00022741"/>
    </source>
</evidence>
<dbReference type="GO" id="GO:0042026">
    <property type="term" value="P:protein refolding"/>
    <property type="evidence" value="ECO:0007669"/>
    <property type="project" value="UniProtKB-UniRule"/>
</dbReference>
<evidence type="ECO:0000256" key="8">
    <source>
        <dbReference type="RuleBase" id="RU000419"/>
    </source>
</evidence>
<keyword evidence="5 6" id="KW-0413">Isomerase</keyword>
<feature type="binding site" evidence="6">
    <location>
        <position position="415"/>
    </location>
    <ligand>
        <name>ATP</name>
        <dbReference type="ChEBI" id="CHEBI:30616"/>
    </ligand>
</feature>
<evidence type="ECO:0000313" key="10">
    <source>
        <dbReference type="EMBL" id="MBI2465808.1"/>
    </source>
</evidence>
<keyword evidence="4 6" id="KW-0143">Chaperone</keyword>
<evidence type="ECO:0000256" key="3">
    <source>
        <dbReference type="ARBA" id="ARBA00022840"/>
    </source>
</evidence>
<dbReference type="Gene3D" id="1.10.560.10">
    <property type="entry name" value="GroEL-like equatorial domain"/>
    <property type="match status" value="1"/>
</dbReference>
<name>A0A931YDA0_9BACT</name>
<feature type="binding site" evidence="6">
    <location>
        <begin position="29"/>
        <end position="32"/>
    </location>
    <ligand>
        <name>ATP</name>
        <dbReference type="ChEBI" id="CHEBI:30616"/>
    </ligand>
</feature>
<evidence type="ECO:0000313" key="11">
    <source>
        <dbReference type="Proteomes" id="UP000709672"/>
    </source>
</evidence>
<dbReference type="NCBIfam" id="NF009487">
    <property type="entry name" value="PRK12849.1"/>
    <property type="match status" value="1"/>
</dbReference>